<feature type="region of interest" description="Disordered" evidence="1">
    <location>
        <begin position="443"/>
        <end position="471"/>
    </location>
</feature>
<accession>A0A2Z2NZC8</accession>
<feature type="domain" description="Glucose/Sorbosone dehydrogenase" evidence="3">
    <location>
        <begin position="49"/>
        <end position="112"/>
    </location>
</feature>
<evidence type="ECO:0000313" key="5">
    <source>
        <dbReference type="Proteomes" id="UP000250079"/>
    </source>
</evidence>
<name>A0A2Z2NZC8_9GAMM</name>
<feature type="domain" description="Glucose/Sorbosone dehydrogenase" evidence="3">
    <location>
        <begin position="197"/>
        <end position="428"/>
    </location>
</feature>
<dbReference type="RefSeq" id="WP_088917780.1">
    <property type="nucleotide sequence ID" value="NZ_CP018632.1"/>
</dbReference>
<keyword evidence="4" id="KW-0560">Oxidoreductase</keyword>
<dbReference type="InterPro" id="IPR011042">
    <property type="entry name" value="6-blade_b-propeller_TolB-like"/>
</dbReference>
<dbReference type="InterPro" id="IPR012938">
    <property type="entry name" value="Glc/Sorbosone_DH"/>
</dbReference>
<dbReference type="EMBL" id="CP018632">
    <property type="protein sequence ID" value="ASJ72474.1"/>
    <property type="molecule type" value="Genomic_DNA"/>
</dbReference>
<dbReference type="PANTHER" id="PTHR19328:SF13">
    <property type="entry name" value="HIPL1 PROTEIN"/>
    <property type="match status" value="1"/>
</dbReference>
<dbReference type="AlphaFoldDB" id="A0A2Z2NZC8"/>
<evidence type="ECO:0000313" key="4">
    <source>
        <dbReference type="EMBL" id="ASJ72474.1"/>
    </source>
</evidence>
<feature type="signal peptide" evidence="2">
    <location>
        <begin position="1"/>
        <end position="22"/>
    </location>
</feature>
<proteinExistence type="predicted"/>
<dbReference type="PANTHER" id="PTHR19328">
    <property type="entry name" value="HEDGEHOG-INTERACTING PROTEIN"/>
    <property type="match status" value="1"/>
</dbReference>
<dbReference type="Gene3D" id="2.120.10.30">
    <property type="entry name" value="TolB, C-terminal domain"/>
    <property type="match status" value="1"/>
</dbReference>
<sequence length="508" mass="55155">MLIRIGAVLFTLLSQLPGTALAIELPEGFIDEAYISGLDGQITGFDASAAGRVFISEKAGIVRVFQDGQLLAEPFLDINEIVNDRVDRGMLSVAVHPQFPLTPFVYVLYTYDPPELVSNGLEGPGTLEGNGNRVSRLVRYTADPARDFNVAVEGSAEVILGRNSTYEAIGEPEGRYNTTIPSCGPISDPTPDCLPVDEDSHTIGAMRFAEDGSLYVSNGDGASYRSFEPLTEMALNLNSLRGKILRIDPETGKGLSDNPYFDGDPDSNRSRVISTGLRNPYSMTIHPLTGQPYVGDVGEKQWEEINGGSSKNFGWPCYEGGEGGNLRQPGFEPLDFCQALYQSSEEIEAPLLSWEHLESGSSAMVGDFYFGEAFPSNYSGMLFYGDFIQGWMRYADVSDPDNVTSFDFASDMQPMTEIRVGEDGALYYASIITAEVRRIRYIGEDGGGESPEPEPTPEPGPDSTDNSSTGEGAVEVGAVSILWLVSLGLSLCLFRRKRSCVNVAETDQ</sequence>
<dbReference type="KEGG" id="gai:IMCC3135_11930"/>
<dbReference type="OrthoDB" id="338827at2"/>
<dbReference type="GO" id="GO:0016491">
    <property type="term" value="F:oxidoreductase activity"/>
    <property type="evidence" value="ECO:0007669"/>
    <property type="project" value="UniProtKB-KW"/>
</dbReference>
<feature type="chain" id="PRO_5016407116" evidence="2">
    <location>
        <begin position="23"/>
        <end position="508"/>
    </location>
</feature>
<dbReference type="EC" id="1.1.5.-" evidence="4"/>
<evidence type="ECO:0000259" key="3">
    <source>
        <dbReference type="Pfam" id="PF07995"/>
    </source>
</evidence>
<reference evidence="4 5" key="1">
    <citation type="submission" date="2016-12" db="EMBL/GenBank/DDBJ databases">
        <authorList>
            <person name="Song W.-J."/>
            <person name="Kurnit D.M."/>
        </authorList>
    </citation>
    <scope>NUCLEOTIDE SEQUENCE [LARGE SCALE GENOMIC DNA]</scope>
    <source>
        <strain evidence="4 5">IMCC3135</strain>
    </source>
</reference>
<dbReference type="Proteomes" id="UP000250079">
    <property type="component" value="Chromosome"/>
</dbReference>
<organism evidence="4 5">
    <name type="scientific">Granulosicoccus antarcticus IMCC3135</name>
    <dbReference type="NCBI Taxonomy" id="1192854"/>
    <lineage>
        <taxon>Bacteria</taxon>
        <taxon>Pseudomonadati</taxon>
        <taxon>Pseudomonadota</taxon>
        <taxon>Gammaproteobacteria</taxon>
        <taxon>Chromatiales</taxon>
        <taxon>Granulosicoccaceae</taxon>
        <taxon>Granulosicoccus</taxon>
    </lineage>
</organism>
<keyword evidence="5" id="KW-1185">Reference proteome</keyword>
<dbReference type="SUPFAM" id="SSF50952">
    <property type="entry name" value="Soluble quinoprotein glucose dehydrogenase"/>
    <property type="match status" value="1"/>
</dbReference>
<evidence type="ECO:0000256" key="1">
    <source>
        <dbReference type="SAM" id="MobiDB-lite"/>
    </source>
</evidence>
<evidence type="ECO:0000256" key="2">
    <source>
        <dbReference type="SAM" id="SignalP"/>
    </source>
</evidence>
<gene>
    <name evidence="4" type="primary">yliI_4</name>
    <name evidence="4" type="ORF">IMCC3135_11930</name>
</gene>
<dbReference type="Pfam" id="PF07995">
    <property type="entry name" value="GSDH"/>
    <property type="match status" value="2"/>
</dbReference>
<dbReference type="InterPro" id="IPR011041">
    <property type="entry name" value="Quinoprot_gluc/sorb_DH_b-prop"/>
</dbReference>
<keyword evidence="2" id="KW-0732">Signal</keyword>
<protein>
    <submittedName>
        <fullName evidence="4">Soluble aldose sugar dehydrogenase YliI</fullName>
        <ecNumber evidence="4">1.1.5.-</ecNumber>
    </submittedName>
</protein>